<name>A0ABR7XKR8_9BACT</name>
<evidence type="ECO:0000256" key="1">
    <source>
        <dbReference type="SAM" id="SignalP"/>
    </source>
</evidence>
<gene>
    <name evidence="2" type="ORF">H9Q13_17070</name>
</gene>
<reference evidence="2 3" key="1">
    <citation type="submission" date="2020-09" db="EMBL/GenBank/DDBJ databases">
        <title>Genome sequencing and assembly of Pontibacter sp.</title>
        <authorList>
            <person name="Chhetri G."/>
        </authorList>
    </citation>
    <scope>NUCLEOTIDE SEQUENCE [LARGE SCALE GENOMIC DNA]</scope>
    <source>
        <strain evidence="2 3">JH31</strain>
    </source>
</reference>
<protein>
    <submittedName>
        <fullName evidence="2">PorT family protein</fullName>
    </submittedName>
</protein>
<dbReference type="Proteomes" id="UP000625551">
    <property type="component" value="Unassembled WGS sequence"/>
</dbReference>
<evidence type="ECO:0000313" key="3">
    <source>
        <dbReference type="Proteomes" id="UP000625551"/>
    </source>
</evidence>
<dbReference type="EMBL" id="JACXAJ010000012">
    <property type="protein sequence ID" value="MBD1398884.1"/>
    <property type="molecule type" value="Genomic_DNA"/>
</dbReference>
<dbReference type="InterPro" id="IPR011250">
    <property type="entry name" value="OMP/PagP_B-barrel"/>
</dbReference>
<evidence type="ECO:0000313" key="2">
    <source>
        <dbReference type="EMBL" id="MBD1398884.1"/>
    </source>
</evidence>
<organism evidence="2 3">
    <name type="scientific">Pontibacter aquaedesilientis</name>
    <dbReference type="NCBI Taxonomy" id="2766980"/>
    <lineage>
        <taxon>Bacteria</taxon>
        <taxon>Pseudomonadati</taxon>
        <taxon>Bacteroidota</taxon>
        <taxon>Cytophagia</taxon>
        <taxon>Cytophagales</taxon>
        <taxon>Hymenobacteraceae</taxon>
        <taxon>Pontibacter</taxon>
    </lineage>
</organism>
<feature type="chain" id="PRO_5046816029" evidence="1">
    <location>
        <begin position="23"/>
        <end position="421"/>
    </location>
</feature>
<keyword evidence="3" id="KW-1185">Reference proteome</keyword>
<comment type="caution">
    <text evidence="2">The sequence shown here is derived from an EMBL/GenBank/DDBJ whole genome shotgun (WGS) entry which is preliminary data.</text>
</comment>
<accession>A0ABR7XKR8</accession>
<dbReference type="RefSeq" id="WP_191185015.1">
    <property type="nucleotide sequence ID" value="NZ_JACXAJ010000012.1"/>
</dbReference>
<proteinExistence type="predicted"/>
<keyword evidence="1" id="KW-0732">Signal</keyword>
<feature type="signal peptide" evidence="1">
    <location>
        <begin position="1"/>
        <end position="22"/>
    </location>
</feature>
<sequence>MKTLYKLIPLCFLALASLQAAAQSGYKPGYVITSQGDTLRGEVTYRSSTLATNTVSFKKDAQSGPVTYTSNDIAGYGFPNDKNFQTKVLDNADTLAAEYVFMEELVRGNISLYLYNGTFFAEKLSGTGKLHKLYITQEDYINTYGAPAKRDINHHVQVLNTMTQDCYEVFTKVERIKLAQRNLVGLIKEYNNCTSSGEQTVFKESKKWLAVKPGFVAALSHTSLNFSAKDETYLHLEHAEFNTNTYPSFGLAFLVNSPRINESMSLLVEGRYFKNNFQAEPSYTWFDTYYDNEIEFDLAAVKLTTALRYDFAGQTIQPFVNIGGFLNLFQHRDYKHRQYVRRTSTSNPEERIKDNPDFVNSYQQGFMAGAGTYFNIKNRKLSLEARYELGLDLHSHNVINRINKGLDSDTRTVSVLFGLYF</sequence>
<dbReference type="SUPFAM" id="SSF56925">
    <property type="entry name" value="OMPA-like"/>
    <property type="match status" value="1"/>
</dbReference>